<keyword evidence="1" id="KW-0808">Transferase</keyword>
<gene>
    <name evidence="1" type="ORF">DFJ65_0280</name>
</gene>
<dbReference type="OrthoDB" id="9791837at2"/>
<protein>
    <submittedName>
        <fullName evidence="1">Methyltransferase family protein</fullName>
    </submittedName>
</protein>
<organism evidence="1 2">
    <name type="scientific">Calidifontibacter indicus</name>
    <dbReference type="NCBI Taxonomy" id="419650"/>
    <lineage>
        <taxon>Bacteria</taxon>
        <taxon>Bacillati</taxon>
        <taxon>Actinomycetota</taxon>
        <taxon>Actinomycetes</taxon>
        <taxon>Micrococcales</taxon>
        <taxon>Dermacoccaceae</taxon>
        <taxon>Calidifontibacter</taxon>
    </lineage>
</organism>
<name>A0A3D9URS9_9MICO</name>
<dbReference type="SUPFAM" id="SSF53335">
    <property type="entry name" value="S-adenosyl-L-methionine-dependent methyltransferases"/>
    <property type="match status" value="1"/>
</dbReference>
<dbReference type="GO" id="GO:0032259">
    <property type="term" value="P:methylation"/>
    <property type="evidence" value="ECO:0007669"/>
    <property type="project" value="UniProtKB-KW"/>
</dbReference>
<dbReference type="CDD" id="cd02440">
    <property type="entry name" value="AdoMet_MTases"/>
    <property type="match status" value="1"/>
</dbReference>
<dbReference type="Gene3D" id="3.40.50.150">
    <property type="entry name" value="Vaccinia Virus protein VP39"/>
    <property type="match status" value="1"/>
</dbReference>
<keyword evidence="2" id="KW-1185">Reference proteome</keyword>
<proteinExistence type="predicted"/>
<accession>A0A3D9URS9</accession>
<reference evidence="1 2" key="1">
    <citation type="submission" date="2018-08" db="EMBL/GenBank/DDBJ databases">
        <title>Sequencing the genomes of 1000 actinobacteria strains.</title>
        <authorList>
            <person name="Klenk H.-P."/>
        </authorList>
    </citation>
    <scope>NUCLEOTIDE SEQUENCE [LARGE SCALE GENOMIC DNA]</scope>
    <source>
        <strain evidence="1 2">DSM 22967</strain>
    </source>
</reference>
<dbReference type="Pfam" id="PF13489">
    <property type="entry name" value="Methyltransf_23"/>
    <property type="match status" value="1"/>
</dbReference>
<dbReference type="PANTHER" id="PTHR43464:SF23">
    <property type="entry name" value="JUVENILE HORMONE ACID O-METHYLTRANSFERASE"/>
    <property type="match status" value="1"/>
</dbReference>
<evidence type="ECO:0000313" key="1">
    <source>
        <dbReference type="EMBL" id="REF29345.1"/>
    </source>
</evidence>
<comment type="caution">
    <text evidence="1">The sequence shown here is derived from an EMBL/GenBank/DDBJ whole genome shotgun (WGS) entry which is preliminary data.</text>
</comment>
<sequence length="209" mass="22130">MDRFSDEAAGWDEKPGHADRARSVAGVVRSAVPLRPDMSVLEIGGGTGLLARALADEIGTAVVTDVAPGMVEVATSVLDDPRYAGWSARLFDVEHDELPAERYDLVLALLALHHMGDVAAVIDRCGRLLAPGGHLALIDLDHDADGAFHAHVHDFDGHNGFRREHVAGWFDSAGLVDVATADAGVVDKEGADGAPAQFPMFIATGRRPE</sequence>
<dbReference type="PANTHER" id="PTHR43464">
    <property type="entry name" value="METHYLTRANSFERASE"/>
    <property type="match status" value="1"/>
</dbReference>
<keyword evidence="1" id="KW-0489">Methyltransferase</keyword>
<dbReference type="RefSeq" id="WP_115921471.1">
    <property type="nucleotide sequence ID" value="NZ_QTUA01000001.1"/>
</dbReference>
<dbReference type="AlphaFoldDB" id="A0A3D9URS9"/>
<dbReference type="EMBL" id="QTUA01000001">
    <property type="protein sequence ID" value="REF29345.1"/>
    <property type="molecule type" value="Genomic_DNA"/>
</dbReference>
<evidence type="ECO:0000313" key="2">
    <source>
        <dbReference type="Proteomes" id="UP000256253"/>
    </source>
</evidence>
<dbReference type="GO" id="GO:0010420">
    <property type="term" value="F:polyprenyldihydroxybenzoate methyltransferase activity"/>
    <property type="evidence" value="ECO:0007669"/>
    <property type="project" value="TreeGrafter"/>
</dbReference>
<dbReference type="InterPro" id="IPR029063">
    <property type="entry name" value="SAM-dependent_MTases_sf"/>
</dbReference>
<dbReference type="Proteomes" id="UP000256253">
    <property type="component" value="Unassembled WGS sequence"/>
</dbReference>